<evidence type="ECO:0000256" key="3">
    <source>
        <dbReference type="ARBA" id="ARBA00022606"/>
    </source>
</evidence>
<dbReference type="PANTHER" id="PTHR21137:SF35">
    <property type="entry name" value="ODORANT RECEPTOR 19A-RELATED"/>
    <property type="match status" value="1"/>
</dbReference>
<dbReference type="PANTHER" id="PTHR21137">
    <property type="entry name" value="ODORANT RECEPTOR"/>
    <property type="match status" value="1"/>
</dbReference>
<reference evidence="11 12" key="1">
    <citation type="submission" date="2017-03" db="EMBL/GenBank/DDBJ databases">
        <title>Genome of the blue death feigning beetle - Asbolus verrucosus.</title>
        <authorList>
            <person name="Rider S.D."/>
        </authorList>
    </citation>
    <scope>NUCLEOTIDE SEQUENCE [LARGE SCALE GENOMIC DNA]</scope>
    <source>
        <strain evidence="11">Butters</strain>
        <tissue evidence="11">Head and leg muscle</tissue>
    </source>
</reference>
<evidence type="ECO:0000313" key="12">
    <source>
        <dbReference type="Proteomes" id="UP000292052"/>
    </source>
</evidence>
<dbReference type="InterPro" id="IPR004117">
    <property type="entry name" value="7tm6_olfct_rcpt"/>
</dbReference>
<dbReference type="GO" id="GO:0005886">
    <property type="term" value="C:plasma membrane"/>
    <property type="evidence" value="ECO:0007669"/>
    <property type="project" value="UniProtKB-SubCell"/>
</dbReference>
<accession>A0A482V637</accession>
<name>A0A482V637_ASBVE</name>
<keyword evidence="9" id="KW-0807">Transducer</keyword>
<keyword evidence="2" id="KW-1003">Cell membrane</keyword>
<evidence type="ECO:0000256" key="2">
    <source>
        <dbReference type="ARBA" id="ARBA00022475"/>
    </source>
</evidence>
<feature type="transmembrane region" description="Helical" evidence="10">
    <location>
        <begin position="150"/>
        <end position="169"/>
    </location>
</feature>
<keyword evidence="12" id="KW-1185">Reference proteome</keyword>
<evidence type="ECO:0000256" key="10">
    <source>
        <dbReference type="SAM" id="Phobius"/>
    </source>
</evidence>
<evidence type="ECO:0000256" key="7">
    <source>
        <dbReference type="ARBA" id="ARBA00023136"/>
    </source>
</evidence>
<keyword evidence="4 10" id="KW-0812">Transmembrane</keyword>
<protein>
    <submittedName>
        <fullName evidence="11">7tm 6 and/or Iso dh domain containing protein</fullName>
    </submittedName>
</protein>
<keyword evidence="7 10" id="KW-0472">Membrane</keyword>
<keyword evidence="6 10" id="KW-1133">Transmembrane helix</keyword>
<dbReference type="GO" id="GO:0007165">
    <property type="term" value="P:signal transduction"/>
    <property type="evidence" value="ECO:0007669"/>
    <property type="project" value="UniProtKB-KW"/>
</dbReference>
<feature type="transmembrane region" description="Helical" evidence="10">
    <location>
        <begin position="52"/>
        <end position="71"/>
    </location>
</feature>
<keyword evidence="3" id="KW-0716">Sensory transduction</keyword>
<feature type="transmembrane region" description="Helical" evidence="10">
    <location>
        <begin position="112"/>
        <end position="130"/>
    </location>
</feature>
<proteinExistence type="predicted"/>
<dbReference type="Proteomes" id="UP000292052">
    <property type="component" value="Unassembled WGS sequence"/>
</dbReference>
<dbReference type="GO" id="GO:0005549">
    <property type="term" value="F:odorant binding"/>
    <property type="evidence" value="ECO:0007669"/>
    <property type="project" value="InterPro"/>
</dbReference>
<evidence type="ECO:0000256" key="4">
    <source>
        <dbReference type="ARBA" id="ARBA00022692"/>
    </source>
</evidence>
<evidence type="ECO:0000256" key="6">
    <source>
        <dbReference type="ARBA" id="ARBA00022989"/>
    </source>
</evidence>
<evidence type="ECO:0000313" key="11">
    <source>
        <dbReference type="EMBL" id="RZB38719.1"/>
    </source>
</evidence>
<dbReference type="GO" id="GO:0004984">
    <property type="term" value="F:olfactory receptor activity"/>
    <property type="evidence" value="ECO:0007669"/>
    <property type="project" value="InterPro"/>
</dbReference>
<evidence type="ECO:0000256" key="9">
    <source>
        <dbReference type="ARBA" id="ARBA00023224"/>
    </source>
</evidence>
<organism evidence="11 12">
    <name type="scientific">Asbolus verrucosus</name>
    <name type="common">Desert ironclad beetle</name>
    <dbReference type="NCBI Taxonomy" id="1661398"/>
    <lineage>
        <taxon>Eukaryota</taxon>
        <taxon>Metazoa</taxon>
        <taxon>Ecdysozoa</taxon>
        <taxon>Arthropoda</taxon>
        <taxon>Hexapoda</taxon>
        <taxon>Insecta</taxon>
        <taxon>Pterygota</taxon>
        <taxon>Neoptera</taxon>
        <taxon>Endopterygota</taxon>
        <taxon>Coleoptera</taxon>
        <taxon>Polyphaga</taxon>
        <taxon>Cucujiformia</taxon>
        <taxon>Tenebrionidae</taxon>
        <taxon>Pimeliinae</taxon>
        <taxon>Asbolus</taxon>
    </lineage>
</organism>
<dbReference type="EMBL" id="QDEB01134435">
    <property type="protein sequence ID" value="RZB38719.1"/>
    <property type="molecule type" value="Genomic_DNA"/>
</dbReference>
<dbReference type="STRING" id="1661398.A0A482V637"/>
<dbReference type="AlphaFoldDB" id="A0A482V637"/>
<feature type="transmembrane region" description="Helical" evidence="10">
    <location>
        <begin position="21"/>
        <end position="40"/>
    </location>
</feature>
<evidence type="ECO:0000256" key="1">
    <source>
        <dbReference type="ARBA" id="ARBA00004651"/>
    </source>
</evidence>
<keyword evidence="8" id="KW-0675">Receptor</keyword>
<gene>
    <name evidence="11" type="ORF">BDFB_007571</name>
</gene>
<dbReference type="Pfam" id="PF02949">
    <property type="entry name" value="7tm_6"/>
    <property type="match status" value="2"/>
</dbReference>
<dbReference type="OrthoDB" id="7545962at2759"/>
<evidence type="ECO:0000256" key="8">
    <source>
        <dbReference type="ARBA" id="ARBA00023170"/>
    </source>
</evidence>
<comment type="subcellular location">
    <subcellularLocation>
        <location evidence="1">Cell membrane</location>
        <topology evidence="1">Multi-pass membrane protein</topology>
    </subcellularLocation>
</comment>
<keyword evidence="5" id="KW-0552">Olfaction</keyword>
<evidence type="ECO:0000256" key="5">
    <source>
        <dbReference type="ARBA" id="ARBA00022725"/>
    </source>
</evidence>
<sequence>MRIVGLYPPEKNSRLFKVYAYILYFIALTPTSVLGFLDIYLKEDVDVVEMSYSALISIQMAFFTMKLSPFIRNGNKIKKCINYFESPNFDLFNKEHKKIIEESVDVCRRNSVVFLGGVIVSFCFWSVTPFWRANNLPLDVWVPFDPFASVINYCIVYSVLAVGLAYGALASAGVDPLIGGLAYHAAGQLKILKNNLQYLDEHAEEEVSKMDRSCFQREAMKFEIIYNKIGQAINHHKAILLFFKEYEECFSLPVFSQFMASTLIFGMCCLRLSRSNSLITAIYMGKWYEYNIKSKKALIILMESFKRPMVATAGTIFDLSLDTFSMSKTLSTAVYMGEWYEYDMKIKKALITLMEGSKKPMRATAGK</sequence>
<feature type="non-terminal residue" evidence="11">
    <location>
        <position position="367"/>
    </location>
</feature>
<comment type="caution">
    <text evidence="11">The sequence shown here is derived from an EMBL/GenBank/DDBJ whole genome shotgun (WGS) entry which is preliminary data.</text>
</comment>